<name>A0A4C1V1E0_EUMVA</name>
<sequence>MGPKLRTRLGQSTSMQSARIGIEAKPELRLTSIYTKGEGINSTSMLAELRALAMQSRSADGRTLTMGQDAAASHRRPPPGDFTSTVSPSIGGYYKHPPVQCTTADIHKP</sequence>
<dbReference type="EMBL" id="BGZK01000255">
    <property type="protein sequence ID" value="GBP32116.1"/>
    <property type="molecule type" value="Genomic_DNA"/>
</dbReference>
<dbReference type="AlphaFoldDB" id="A0A4C1V1E0"/>
<evidence type="ECO:0000256" key="1">
    <source>
        <dbReference type="SAM" id="MobiDB-lite"/>
    </source>
</evidence>
<feature type="region of interest" description="Disordered" evidence="1">
    <location>
        <begin position="59"/>
        <end position="94"/>
    </location>
</feature>
<dbReference type="Proteomes" id="UP000299102">
    <property type="component" value="Unassembled WGS sequence"/>
</dbReference>
<protein>
    <submittedName>
        <fullName evidence="2">Uncharacterized protein</fullName>
    </submittedName>
</protein>
<gene>
    <name evidence="2" type="ORF">EVAR_80882_1</name>
</gene>
<accession>A0A4C1V1E0</accession>
<evidence type="ECO:0000313" key="2">
    <source>
        <dbReference type="EMBL" id="GBP32116.1"/>
    </source>
</evidence>
<organism evidence="2 3">
    <name type="scientific">Eumeta variegata</name>
    <name type="common">Bagworm moth</name>
    <name type="synonym">Eumeta japonica</name>
    <dbReference type="NCBI Taxonomy" id="151549"/>
    <lineage>
        <taxon>Eukaryota</taxon>
        <taxon>Metazoa</taxon>
        <taxon>Ecdysozoa</taxon>
        <taxon>Arthropoda</taxon>
        <taxon>Hexapoda</taxon>
        <taxon>Insecta</taxon>
        <taxon>Pterygota</taxon>
        <taxon>Neoptera</taxon>
        <taxon>Endopterygota</taxon>
        <taxon>Lepidoptera</taxon>
        <taxon>Glossata</taxon>
        <taxon>Ditrysia</taxon>
        <taxon>Tineoidea</taxon>
        <taxon>Psychidae</taxon>
        <taxon>Oiketicinae</taxon>
        <taxon>Eumeta</taxon>
    </lineage>
</organism>
<comment type="caution">
    <text evidence="2">The sequence shown here is derived from an EMBL/GenBank/DDBJ whole genome shotgun (WGS) entry which is preliminary data.</text>
</comment>
<proteinExistence type="predicted"/>
<reference evidence="2 3" key="1">
    <citation type="journal article" date="2019" name="Commun. Biol.">
        <title>The bagworm genome reveals a unique fibroin gene that provides high tensile strength.</title>
        <authorList>
            <person name="Kono N."/>
            <person name="Nakamura H."/>
            <person name="Ohtoshi R."/>
            <person name="Tomita M."/>
            <person name="Numata K."/>
            <person name="Arakawa K."/>
        </authorList>
    </citation>
    <scope>NUCLEOTIDE SEQUENCE [LARGE SCALE GENOMIC DNA]</scope>
</reference>
<evidence type="ECO:0000313" key="3">
    <source>
        <dbReference type="Proteomes" id="UP000299102"/>
    </source>
</evidence>
<keyword evidence="3" id="KW-1185">Reference proteome</keyword>